<protein>
    <submittedName>
        <fullName evidence="1 3">Uncharacterized protein</fullName>
    </submittedName>
</protein>
<dbReference type="Proteomes" id="UP000276776">
    <property type="component" value="Unassembled WGS sequence"/>
</dbReference>
<keyword evidence="2" id="KW-1185">Reference proteome</keyword>
<organism evidence="3">
    <name type="scientific">Thelazia callipaeda</name>
    <name type="common">Oriental eyeworm</name>
    <name type="synonym">Parasitic nematode</name>
    <dbReference type="NCBI Taxonomy" id="103827"/>
    <lineage>
        <taxon>Eukaryota</taxon>
        <taxon>Metazoa</taxon>
        <taxon>Ecdysozoa</taxon>
        <taxon>Nematoda</taxon>
        <taxon>Chromadorea</taxon>
        <taxon>Rhabditida</taxon>
        <taxon>Spirurina</taxon>
        <taxon>Spiruromorpha</taxon>
        <taxon>Thelazioidea</taxon>
        <taxon>Thelaziidae</taxon>
        <taxon>Thelazia</taxon>
    </lineage>
</organism>
<accession>A0A0N5D6V9</accession>
<reference evidence="3" key="1">
    <citation type="submission" date="2017-02" db="UniProtKB">
        <authorList>
            <consortium name="WormBaseParasite"/>
        </authorList>
    </citation>
    <scope>IDENTIFICATION</scope>
</reference>
<dbReference type="EMBL" id="UYYF01004680">
    <property type="protein sequence ID" value="VDN06353.1"/>
    <property type="molecule type" value="Genomic_DNA"/>
</dbReference>
<evidence type="ECO:0000313" key="3">
    <source>
        <dbReference type="WBParaSite" id="TCLT_0000878201-mRNA-1"/>
    </source>
</evidence>
<name>A0A0N5D6V9_THECL</name>
<evidence type="ECO:0000313" key="2">
    <source>
        <dbReference type="Proteomes" id="UP000276776"/>
    </source>
</evidence>
<dbReference type="WBParaSite" id="TCLT_0000878201-mRNA-1">
    <property type="protein sequence ID" value="TCLT_0000878201-mRNA-1"/>
    <property type="gene ID" value="TCLT_0000878201"/>
</dbReference>
<gene>
    <name evidence="1" type="ORF">TCLT_LOCUS8771</name>
</gene>
<evidence type="ECO:0000313" key="1">
    <source>
        <dbReference type="EMBL" id="VDN06353.1"/>
    </source>
</evidence>
<sequence>MMLPNIQMFVLLKIKFLAQNANEVELCKIEQSGGKKQKVARMKMRSDHAEMVSETAGGTRSENEHTLDIWFDVICTPRGLCSTRHLSNSTFWIDFYTLKFYAEPIMKDALNDGYVSWRSQLEMKAYFFRTGDIFRSCSPYPS</sequence>
<reference evidence="1 2" key="2">
    <citation type="submission" date="2018-11" db="EMBL/GenBank/DDBJ databases">
        <authorList>
            <consortium name="Pathogen Informatics"/>
        </authorList>
    </citation>
    <scope>NUCLEOTIDE SEQUENCE [LARGE SCALE GENOMIC DNA]</scope>
</reference>
<proteinExistence type="predicted"/>
<dbReference type="AlphaFoldDB" id="A0A0N5D6V9"/>